<dbReference type="InterPro" id="IPR025695">
    <property type="entry name" value="DoxX-like"/>
</dbReference>
<evidence type="ECO:0000256" key="1">
    <source>
        <dbReference type="SAM" id="Phobius"/>
    </source>
</evidence>
<gene>
    <name evidence="2" type="ORF">SAMN05421847_0590</name>
</gene>
<keyword evidence="1" id="KW-1133">Transmembrane helix</keyword>
<feature type="transmembrane region" description="Helical" evidence="1">
    <location>
        <begin position="79"/>
        <end position="98"/>
    </location>
</feature>
<evidence type="ECO:0000313" key="3">
    <source>
        <dbReference type="Proteomes" id="UP000236738"/>
    </source>
</evidence>
<sequence length="126" mass="14705">MNAKLFHNLLTYFTAAIWLINGFFCKVLNFVPRHQMIVGEILGNENAFIFTKIIGFSEIAMAIWIITKFKAKINAISQMFIIALMNILEFILVPDLLLWGKMNIIFAFLFISLIFYNQFILTKKFK</sequence>
<dbReference type="AlphaFoldDB" id="A0A1H5TVX6"/>
<accession>A0A1H5TVX6</accession>
<protein>
    <submittedName>
        <fullName evidence="2">DoxX-like family protein</fullName>
    </submittedName>
</protein>
<keyword evidence="1" id="KW-0472">Membrane</keyword>
<proteinExistence type="predicted"/>
<dbReference type="OrthoDB" id="1365847at2"/>
<name>A0A1H5TVX6_9FLAO</name>
<reference evidence="3" key="1">
    <citation type="submission" date="2016-10" db="EMBL/GenBank/DDBJ databases">
        <authorList>
            <person name="Varghese N."/>
            <person name="Submissions S."/>
        </authorList>
    </citation>
    <scope>NUCLEOTIDE SEQUENCE [LARGE SCALE GENOMIC DNA]</scope>
    <source>
        <strain evidence="3">DSM 21580</strain>
    </source>
</reference>
<keyword evidence="1" id="KW-0812">Transmembrane</keyword>
<feature type="transmembrane region" description="Helical" evidence="1">
    <location>
        <begin position="104"/>
        <end position="121"/>
    </location>
</feature>
<dbReference type="EMBL" id="FNUS01000001">
    <property type="protein sequence ID" value="SEF66954.1"/>
    <property type="molecule type" value="Genomic_DNA"/>
</dbReference>
<dbReference type="Proteomes" id="UP000236738">
    <property type="component" value="Unassembled WGS sequence"/>
</dbReference>
<evidence type="ECO:0000313" key="2">
    <source>
        <dbReference type="EMBL" id="SEF66954.1"/>
    </source>
</evidence>
<dbReference type="RefSeq" id="WP_103912602.1">
    <property type="nucleotide sequence ID" value="NZ_FNUS01000001.1"/>
</dbReference>
<dbReference type="Pfam" id="PF13781">
    <property type="entry name" value="DoxX_3"/>
    <property type="match status" value="1"/>
</dbReference>
<feature type="transmembrane region" description="Helical" evidence="1">
    <location>
        <begin position="49"/>
        <end position="67"/>
    </location>
</feature>
<keyword evidence="3" id="KW-1185">Reference proteome</keyword>
<organism evidence="2 3">
    <name type="scientific">Halpernia humi</name>
    <dbReference type="NCBI Taxonomy" id="493375"/>
    <lineage>
        <taxon>Bacteria</taxon>
        <taxon>Pseudomonadati</taxon>
        <taxon>Bacteroidota</taxon>
        <taxon>Flavobacteriia</taxon>
        <taxon>Flavobacteriales</taxon>
        <taxon>Weeksellaceae</taxon>
        <taxon>Chryseobacterium group</taxon>
        <taxon>Halpernia</taxon>
    </lineage>
</organism>